<keyword evidence="3" id="KW-1185">Reference proteome</keyword>
<evidence type="ECO:0000313" key="3">
    <source>
        <dbReference type="Proteomes" id="UP001469553"/>
    </source>
</evidence>
<protein>
    <submittedName>
        <fullName evidence="2">Uncharacterized protein</fullName>
    </submittedName>
</protein>
<name>A0ABV0XRA1_9TELE</name>
<proteinExistence type="predicted"/>
<sequence length="89" mass="10587">MFIDKCVHQDDSSRKPAAVQVKTRRSDEEMVFQEEMRSVLRRVLQTDTGNEEDIWSPQNNTMDWLWKRDNKGECQKLNMAEVLEKTVQQ</sequence>
<comment type="caution">
    <text evidence="2">The sequence shown here is derived from an EMBL/GenBank/DDBJ whole genome shotgun (WGS) entry which is preliminary data.</text>
</comment>
<evidence type="ECO:0000313" key="2">
    <source>
        <dbReference type="EMBL" id="MEQ2283957.1"/>
    </source>
</evidence>
<feature type="compositionally biased region" description="Basic and acidic residues" evidence="1">
    <location>
        <begin position="1"/>
        <end position="14"/>
    </location>
</feature>
<accession>A0ABV0XRA1</accession>
<feature type="region of interest" description="Disordered" evidence="1">
    <location>
        <begin position="1"/>
        <end position="22"/>
    </location>
</feature>
<evidence type="ECO:0000256" key="1">
    <source>
        <dbReference type="SAM" id="MobiDB-lite"/>
    </source>
</evidence>
<dbReference type="Proteomes" id="UP001469553">
    <property type="component" value="Unassembled WGS sequence"/>
</dbReference>
<gene>
    <name evidence="2" type="ORF">AMECASPLE_016815</name>
</gene>
<reference evidence="2 3" key="1">
    <citation type="submission" date="2021-06" db="EMBL/GenBank/DDBJ databases">
        <authorList>
            <person name="Palmer J.M."/>
        </authorList>
    </citation>
    <scope>NUCLEOTIDE SEQUENCE [LARGE SCALE GENOMIC DNA]</scope>
    <source>
        <strain evidence="2 3">AS_MEX2019</strain>
        <tissue evidence="2">Muscle</tissue>
    </source>
</reference>
<organism evidence="2 3">
    <name type="scientific">Ameca splendens</name>
    <dbReference type="NCBI Taxonomy" id="208324"/>
    <lineage>
        <taxon>Eukaryota</taxon>
        <taxon>Metazoa</taxon>
        <taxon>Chordata</taxon>
        <taxon>Craniata</taxon>
        <taxon>Vertebrata</taxon>
        <taxon>Euteleostomi</taxon>
        <taxon>Actinopterygii</taxon>
        <taxon>Neopterygii</taxon>
        <taxon>Teleostei</taxon>
        <taxon>Neoteleostei</taxon>
        <taxon>Acanthomorphata</taxon>
        <taxon>Ovalentaria</taxon>
        <taxon>Atherinomorphae</taxon>
        <taxon>Cyprinodontiformes</taxon>
        <taxon>Goodeidae</taxon>
        <taxon>Ameca</taxon>
    </lineage>
</organism>
<dbReference type="EMBL" id="JAHRIP010010641">
    <property type="protein sequence ID" value="MEQ2283957.1"/>
    <property type="molecule type" value="Genomic_DNA"/>
</dbReference>